<evidence type="ECO:0000313" key="1">
    <source>
        <dbReference type="EMBL" id="JAH36694.1"/>
    </source>
</evidence>
<organism evidence="1">
    <name type="scientific">Anguilla anguilla</name>
    <name type="common">European freshwater eel</name>
    <name type="synonym">Muraena anguilla</name>
    <dbReference type="NCBI Taxonomy" id="7936"/>
    <lineage>
        <taxon>Eukaryota</taxon>
        <taxon>Metazoa</taxon>
        <taxon>Chordata</taxon>
        <taxon>Craniata</taxon>
        <taxon>Vertebrata</taxon>
        <taxon>Euteleostomi</taxon>
        <taxon>Actinopterygii</taxon>
        <taxon>Neopterygii</taxon>
        <taxon>Teleostei</taxon>
        <taxon>Anguilliformes</taxon>
        <taxon>Anguillidae</taxon>
        <taxon>Anguilla</taxon>
    </lineage>
</organism>
<reference evidence="1" key="1">
    <citation type="submission" date="2014-11" db="EMBL/GenBank/DDBJ databases">
        <authorList>
            <person name="Amaro Gonzalez C."/>
        </authorList>
    </citation>
    <scope>NUCLEOTIDE SEQUENCE</scope>
</reference>
<protein>
    <submittedName>
        <fullName evidence="1">Uncharacterized protein</fullName>
    </submittedName>
</protein>
<name>A0A0E9S5I5_ANGAN</name>
<dbReference type="EMBL" id="GBXM01071883">
    <property type="protein sequence ID" value="JAH36694.1"/>
    <property type="molecule type" value="Transcribed_RNA"/>
</dbReference>
<dbReference type="AlphaFoldDB" id="A0A0E9S5I5"/>
<proteinExistence type="predicted"/>
<accession>A0A0E9S5I5</accession>
<sequence>MEEETQACEKLELQEFLIAQTVLHGKIQTKNMHVTPQERVTPTCSDIALHSSN</sequence>
<reference evidence="1" key="2">
    <citation type="journal article" date="2015" name="Fish Shellfish Immunol.">
        <title>Early steps in the European eel (Anguilla anguilla)-Vibrio vulnificus interaction in the gills: Role of the RtxA13 toxin.</title>
        <authorList>
            <person name="Callol A."/>
            <person name="Pajuelo D."/>
            <person name="Ebbesson L."/>
            <person name="Teles M."/>
            <person name="MacKenzie S."/>
            <person name="Amaro C."/>
        </authorList>
    </citation>
    <scope>NUCLEOTIDE SEQUENCE</scope>
</reference>